<reference evidence="1" key="1">
    <citation type="submission" date="2018-05" db="EMBL/GenBank/DDBJ databases">
        <authorList>
            <person name="Lanie J.A."/>
            <person name="Ng W.-L."/>
            <person name="Kazmierczak K.M."/>
            <person name="Andrzejewski T.M."/>
            <person name="Davidsen T.M."/>
            <person name="Wayne K.J."/>
            <person name="Tettelin H."/>
            <person name="Glass J.I."/>
            <person name="Rusch D."/>
            <person name="Podicherti R."/>
            <person name="Tsui H.-C.T."/>
            <person name="Winkler M.E."/>
        </authorList>
    </citation>
    <scope>NUCLEOTIDE SEQUENCE</scope>
</reference>
<feature type="non-terminal residue" evidence="1">
    <location>
        <position position="1"/>
    </location>
</feature>
<accession>A0A383AD10</accession>
<dbReference type="AlphaFoldDB" id="A0A383AD10"/>
<organism evidence="1">
    <name type="scientific">marine metagenome</name>
    <dbReference type="NCBI Taxonomy" id="408172"/>
    <lineage>
        <taxon>unclassified sequences</taxon>
        <taxon>metagenomes</taxon>
        <taxon>ecological metagenomes</taxon>
    </lineage>
</organism>
<name>A0A383AD10_9ZZZZ</name>
<protein>
    <recommendedName>
        <fullName evidence="2">Methanethiol oxidase</fullName>
    </recommendedName>
</protein>
<proteinExistence type="predicted"/>
<dbReference type="SUPFAM" id="SSF101908">
    <property type="entry name" value="Putative isomerase YbhE"/>
    <property type="match status" value="1"/>
</dbReference>
<feature type="non-terminal residue" evidence="1">
    <location>
        <position position="252"/>
    </location>
</feature>
<dbReference type="Pfam" id="PF08309">
    <property type="entry name" value="LVIVD"/>
    <property type="match status" value="5"/>
</dbReference>
<evidence type="ECO:0000313" key="1">
    <source>
        <dbReference type="EMBL" id="SVE05473.1"/>
    </source>
</evidence>
<dbReference type="InterPro" id="IPR013211">
    <property type="entry name" value="LVIVD"/>
</dbReference>
<gene>
    <name evidence="1" type="ORF">METZ01_LOCUS458327</name>
</gene>
<sequence length="252" mass="27504">YVTGAQITGPDMLTVIDISSPFNPTTVEFPKPEFGPNNFHDIYIHDGYAYIQDDGRGIRVLDVGDPRTPKLVATLEMPQTMYCMHGTGEVIYLCAQERYLNVADVSNPDAPVLTASVGIEPGVHSYSSIVLKDQKAFFNGTGLQVYDLSDPETPEKLPVSISGVDTVAIQGDLLYSTLGEWGLDIWDIGNLSEPLFVSRTNFPIGMPHDMSHDGQWVVGIANKPYSITVIDVSDPVNPVATDSYVLNDYADS</sequence>
<dbReference type="EMBL" id="UINC01191034">
    <property type="protein sequence ID" value="SVE05473.1"/>
    <property type="molecule type" value="Genomic_DNA"/>
</dbReference>
<evidence type="ECO:0008006" key="2">
    <source>
        <dbReference type="Google" id="ProtNLM"/>
    </source>
</evidence>